<dbReference type="InterPro" id="IPR029058">
    <property type="entry name" value="AB_hydrolase_fold"/>
</dbReference>
<dbReference type="SUPFAM" id="SSF53474">
    <property type="entry name" value="alpha/beta-Hydrolases"/>
    <property type="match status" value="1"/>
</dbReference>
<evidence type="ECO:0000313" key="2">
    <source>
        <dbReference type="Proteomes" id="UP000033618"/>
    </source>
</evidence>
<dbReference type="GO" id="GO:0008374">
    <property type="term" value="F:O-acyltransferase activity"/>
    <property type="evidence" value="ECO:0007669"/>
    <property type="project" value="InterPro"/>
</dbReference>
<dbReference type="InterPro" id="IPR003386">
    <property type="entry name" value="LACT/PDAT_acylTrfase"/>
</dbReference>
<sequence>MTDTTTNPLQSQHVSNGDVEAKFSLTPASDTKGYHFYIPPDHVVPVIFVPGIMGSNLVNINNRDEKVWPAYSGLSLAAKWAFRGADTRQIKLSSNVTDLDHTGPWYGVSKTVHNEAEGLKRGQGTTSKEFYGNFCVWLDNQLNSTTDEHSENASPWARYCYTPKSGEPWHAQKAFAPFSLIDARKIWSKFLCPVYVQGYNWTLSNAVNGQRLADRIKSIIEECQNMPHKPKCDKVILVSHSMGGLVTRSAIASGSNLGNAASLVAGIVHGVQPATGAAAAYHHCIVGYGSGATANVLGSSGDRVSAVFANGPGAMELLPNALYRVGGEKAWLKAEINGRKVSGLALPVDDPYSEIYAVKDKWYGLMPVSYIDPAKLLPDDTERWKSYVNNLMKAMQFHETLANQYHPVTYVSYGADPAMRTWNTITWQGKYNWLGDPIKDAEIVSANRSGSPGSSVSIDAKKGLGGVTFKIPEAEDLPASEIGDGTVPACSGEAPFKNGGSNIKQSFRMPGFDHQGSYDNDDVRWSTLYAIGKILSTME</sequence>
<dbReference type="OrthoDB" id="9814331at2"/>
<dbReference type="Gene3D" id="3.40.50.1820">
    <property type="entry name" value="alpha/beta hydrolase"/>
    <property type="match status" value="1"/>
</dbReference>
<reference evidence="1 2" key="1">
    <citation type="submission" date="2015-03" db="EMBL/GenBank/DDBJ databases">
        <title>Draft Genome Sequence of Burkholderia andropogonis type strain ICMP2807, isolated from Sorghum bicolor.</title>
        <authorList>
            <person name="Lopes-Santos L."/>
            <person name="Castro D.B."/>
            <person name="Ottoboni L.M."/>
            <person name="Park D."/>
            <person name="Weirc B.S."/>
            <person name="Destefano S.A."/>
        </authorList>
    </citation>
    <scope>NUCLEOTIDE SEQUENCE [LARGE SCALE GENOMIC DNA]</scope>
    <source>
        <strain evidence="1 2">ICMP2807</strain>
    </source>
</reference>
<evidence type="ECO:0008006" key="3">
    <source>
        <dbReference type="Google" id="ProtNLM"/>
    </source>
</evidence>
<dbReference type="EMBL" id="LAQU01000004">
    <property type="protein sequence ID" value="KKB64412.1"/>
    <property type="molecule type" value="Genomic_DNA"/>
</dbReference>
<dbReference type="RefSeq" id="WP_046152392.1">
    <property type="nucleotide sequence ID" value="NZ_CADFGU010000008.1"/>
</dbReference>
<proteinExistence type="predicted"/>
<dbReference type="Proteomes" id="UP000033618">
    <property type="component" value="Unassembled WGS sequence"/>
</dbReference>
<keyword evidence="2" id="KW-1185">Reference proteome</keyword>
<dbReference type="Pfam" id="PF02450">
    <property type="entry name" value="LCAT"/>
    <property type="match status" value="1"/>
</dbReference>
<accession>A0A0F5K4F0</accession>
<gene>
    <name evidence="1" type="ORF">WM40_05705</name>
</gene>
<dbReference type="AlphaFoldDB" id="A0A0F5K4F0"/>
<name>A0A0F5K4F0_9BURK</name>
<evidence type="ECO:0000313" key="1">
    <source>
        <dbReference type="EMBL" id="KKB64412.1"/>
    </source>
</evidence>
<comment type="caution">
    <text evidence="1">The sequence shown here is derived from an EMBL/GenBank/DDBJ whole genome shotgun (WGS) entry which is preliminary data.</text>
</comment>
<organism evidence="1 2">
    <name type="scientific">Robbsia andropogonis</name>
    <dbReference type="NCBI Taxonomy" id="28092"/>
    <lineage>
        <taxon>Bacteria</taxon>
        <taxon>Pseudomonadati</taxon>
        <taxon>Pseudomonadota</taxon>
        <taxon>Betaproteobacteria</taxon>
        <taxon>Burkholderiales</taxon>
        <taxon>Burkholderiaceae</taxon>
        <taxon>Robbsia</taxon>
    </lineage>
</organism>
<dbReference type="PATRIC" id="fig|28092.6.peg.1360"/>
<dbReference type="GO" id="GO:0006629">
    <property type="term" value="P:lipid metabolic process"/>
    <property type="evidence" value="ECO:0007669"/>
    <property type="project" value="InterPro"/>
</dbReference>
<protein>
    <recommendedName>
        <fullName evidence="3">PGAP1-like protein</fullName>
    </recommendedName>
</protein>
<dbReference type="STRING" id="28092.WM40_05705"/>